<protein>
    <recommendedName>
        <fullName evidence="3">F-box domain-containing protein</fullName>
    </recommendedName>
</protein>
<organism evidence="1 2">
    <name type="scientific">Steinernema carpocapsae</name>
    <name type="common">Entomopathogenic nematode</name>
    <dbReference type="NCBI Taxonomy" id="34508"/>
    <lineage>
        <taxon>Eukaryota</taxon>
        <taxon>Metazoa</taxon>
        <taxon>Ecdysozoa</taxon>
        <taxon>Nematoda</taxon>
        <taxon>Chromadorea</taxon>
        <taxon>Rhabditida</taxon>
        <taxon>Tylenchina</taxon>
        <taxon>Panagrolaimomorpha</taxon>
        <taxon>Strongyloidoidea</taxon>
        <taxon>Steinernematidae</taxon>
        <taxon>Steinernema</taxon>
    </lineage>
</organism>
<gene>
    <name evidence="1" type="ORF">L596_021913</name>
</gene>
<evidence type="ECO:0000313" key="2">
    <source>
        <dbReference type="Proteomes" id="UP000298663"/>
    </source>
</evidence>
<evidence type="ECO:0000313" key="1">
    <source>
        <dbReference type="EMBL" id="TKR69808.1"/>
    </source>
</evidence>
<evidence type="ECO:0008006" key="3">
    <source>
        <dbReference type="Google" id="ProtNLM"/>
    </source>
</evidence>
<reference evidence="1 2" key="2">
    <citation type="journal article" date="2019" name="G3 (Bethesda)">
        <title>Hybrid Assembly of the Genome of the Entomopathogenic Nematode Steinernema carpocapsae Identifies the X-Chromosome.</title>
        <authorList>
            <person name="Serra L."/>
            <person name="Macchietto M."/>
            <person name="Macias-Munoz A."/>
            <person name="McGill C.J."/>
            <person name="Rodriguez I.M."/>
            <person name="Rodriguez B."/>
            <person name="Murad R."/>
            <person name="Mortazavi A."/>
        </authorList>
    </citation>
    <scope>NUCLEOTIDE SEQUENCE [LARGE SCALE GENOMIC DNA]</scope>
    <source>
        <strain evidence="1 2">ALL</strain>
    </source>
</reference>
<keyword evidence="2" id="KW-1185">Reference proteome</keyword>
<reference evidence="1 2" key="1">
    <citation type="journal article" date="2015" name="Genome Biol.">
        <title>Comparative genomics of Steinernema reveals deeply conserved gene regulatory networks.</title>
        <authorList>
            <person name="Dillman A.R."/>
            <person name="Macchietto M."/>
            <person name="Porter C.F."/>
            <person name="Rogers A."/>
            <person name="Williams B."/>
            <person name="Antoshechkin I."/>
            <person name="Lee M.M."/>
            <person name="Goodwin Z."/>
            <person name="Lu X."/>
            <person name="Lewis E.E."/>
            <person name="Goodrich-Blair H."/>
            <person name="Stock S.P."/>
            <person name="Adams B.J."/>
            <person name="Sternberg P.W."/>
            <person name="Mortazavi A."/>
        </authorList>
    </citation>
    <scope>NUCLEOTIDE SEQUENCE [LARGE SCALE GENOMIC DNA]</scope>
    <source>
        <strain evidence="1 2">ALL</strain>
    </source>
</reference>
<proteinExistence type="predicted"/>
<dbReference type="Proteomes" id="UP000298663">
    <property type="component" value="Unassembled WGS sequence"/>
</dbReference>
<comment type="caution">
    <text evidence="1">The sequence shown here is derived from an EMBL/GenBank/DDBJ whole genome shotgun (WGS) entry which is preliminary data.</text>
</comment>
<accession>A0A4U5MK68</accession>
<dbReference type="AlphaFoldDB" id="A0A4U5MK68"/>
<sequence length="263" mass="30216">MEFVPFDFLREVVSQLARNDSVYVLSKFSSNSSWSAKATARIYRFKELQVISAPNGLFYKIEVNISNCRPIYVDVQVWNIELDELERVDFERCSDNLTENKGRQRLDQNALEYVVKILQQLKHEISDLNIEAPHPEHETSVNRLVGAISSAENVDINAQTPLPQSMVFPRPSITFSCCEKLPKALETTVLEALQRSRFKKLCLGNYRIPEYFCGQLLGVIAERVKEKTDSFELKIPSYVGHAAKALNLTWKKGAYNFYFHVKN</sequence>
<name>A0A4U5MK68_STECR</name>
<dbReference type="EMBL" id="AZBU02000007">
    <property type="protein sequence ID" value="TKR69808.1"/>
    <property type="molecule type" value="Genomic_DNA"/>
</dbReference>